<keyword evidence="3" id="KW-0812">Transmembrane</keyword>
<evidence type="ECO:0000256" key="2">
    <source>
        <dbReference type="SAM" id="MobiDB-lite"/>
    </source>
</evidence>
<proteinExistence type="predicted"/>
<keyword evidence="3" id="KW-0472">Membrane</keyword>
<keyword evidence="1" id="KW-0732">Signal</keyword>
<dbReference type="PANTHER" id="PTHR30035">
    <property type="entry name" value="LIPOPROTEIN VACJ-RELATED"/>
    <property type="match status" value="1"/>
</dbReference>
<evidence type="ECO:0000256" key="3">
    <source>
        <dbReference type="SAM" id="Phobius"/>
    </source>
</evidence>
<dbReference type="PANTHER" id="PTHR30035:SF3">
    <property type="entry name" value="INTERMEMBRANE PHOSPHOLIPID TRANSPORT SYSTEM LIPOPROTEIN MLAA"/>
    <property type="match status" value="1"/>
</dbReference>
<organism evidence="4">
    <name type="scientific">hydrothermal vent metagenome</name>
    <dbReference type="NCBI Taxonomy" id="652676"/>
    <lineage>
        <taxon>unclassified sequences</taxon>
        <taxon>metagenomes</taxon>
        <taxon>ecological metagenomes</taxon>
    </lineage>
</organism>
<feature type="region of interest" description="Disordered" evidence="2">
    <location>
        <begin position="263"/>
        <end position="289"/>
    </location>
</feature>
<dbReference type="EMBL" id="UOFD01000037">
    <property type="protein sequence ID" value="VAW51933.1"/>
    <property type="molecule type" value="Genomic_DNA"/>
</dbReference>
<protein>
    <submittedName>
        <fullName evidence="4">Outer-membrane-phospholipid-binding lipoprotein MlaA</fullName>
    </submittedName>
</protein>
<keyword evidence="3" id="KW-1133">Transmembrane helix</keyword>
<dbReference type="Pfam" id="PF04333">
    <property type="entry name" value="MlaA"/>
    <property type="match status" value="1"/>
</dbReference>
<dbReference type="PRINTS" id="PR01805">
    <property type="entry name" value="VACJLIPOPROT"/>
</dbReference>
<evidence type="ECO:0000256" key="1">
    <source>
        <dbReference type="ARBA" id="ARBA00022729"/>
    </source>
</evidence>
<dbReference type="InterPro" id="IPR007428">
    <property type="entry name" value="MlaA"/>
</dbReference>
<reference evidence="4" key="1">
    <citation type="submission" date="2018-06" db="EMBL/GenBank/DDBJ databases">
        <authorList>
            <person name="Zhirakovskaya E."/>
        </authorList>
    </citation>
    <scope>NUCLEOTIDE SEQUENCE</scope>
</reference>
<gene>
    <name evidence="4" type="ORF">MNBD_GAMMA06-2101</name>
</gene>
<dbReference type="AlphaFoldDB" id="A0A3B0WHX4"/>
<feature type="transmembrane region" description="Helical" evidence="3">
    <location>
        <begin position="12"/>
        <end position="33"/>
    </location>
</feature>
<dbReference type="GO" id="GO:0120010">
    <property type="term" value="P:intermembrane phospholipid transfer"/>
    <property type="evidence" value="ECO:0007669"/>
    <property type="project" value="TreeGrafter"/>
</dbReference>
<dbReference type="GO" id="GO:0016020">
    <property type="term" value="C:membrane"/>
    <property type="evidence" value="ECO:0007669"/>
    <property type="project" value="InterPro"/>
</dbReference>
<accession>A0A3B0WHX4</accession>
<evidence type="ECO:0000313" key="4">
    <source>
        <dbReference type="EMBL" id="VAW51933.1"/>
    </source>
</evidence>
<sequence length="289" mass="32683">MHILSKNNKNTFLQYCLLFIMTLFNSGCATLGGPPNPDDPYESFNRSMFSFNEGADKYVIKPVAKGYDYIMPNFASKGVSNFFRNLDDIVVFFNQLLQFKLTDAAATSARFVFNTTFGLLGLIDVASEMDLPKQNEDFGQTLAVWGVPSGPYLVLPLLGPQTVRDTAGLAVDWTFFDPILQRQTLNQSLATLAIKYIDLRAGLIKASNILDETVPDKYAFVRDAWQLRREFLVYDGHPPEEFSEEELFGDEGLFNDDDELLKDDSLNDDPLHEKNIQDKTELMNIETKP</sequence>
<keyword evidence="4" id="KW-0449">Lipoprotein</keyword>
<name>A0A3B0WHX4_9ZZZZ</name>